<evidence type="ECO:0000256" key="3">
    <source>
        <dbReference type="ARBA" id="ARBA00023065"/>
    </source>
</evidence>
<organism evidence="4 5">
    <name type="scientific">Deinococcus xinjiangensis</name>
    <dbReference type="NCBI Taxonomy" id="457454"/>
    <lineage>
        <taxon>Bacteria</taxon>
        <taxon>Thermotogati</taxon>
        <taxon>Deinococcota</taxon>
        <taxon>Deinococci</taxon>
        <taxon>Deinococcales</taxon>
        <taxon>Deinococcaceae</taxon>
        <taxon>Deinococcus</taxon>
    </lineage>
</organism>
<dbReference type="InterPro" id="IPR008218">
    <property type="entry name" value="ATPase_V1-cplx_f_g_su"/>
</dbReference>
<evidence type="ECO:0000313" key="5">
    <source>
        <dbReference type="Proteomes" id="UP001458946"/>
    </source>
</evidence>
<accession>A0ABP9VDW7</accession>
<dbReference type="Pfam" id="PF01990">
    <property type="entry name" value="ATP-synt_F"/>
    <property type="match status" value="1"/>
</dbReference>
<dbReference type="EMBL" id="BAABRN010000049">
    <property type="protein sequence ID" value="GAA5503429.1"/>
    <property type="molecule type" value="Genomic_DNA"/>
</dbReference>
<comment type="similarity">
    <text evidence="1">Belongs to the V-ATPase F subunit family.</text>
</comment>
<keyword evidence="2" id="KW-0813">Transport</keyword>
<dbReference type="Gene3D" id="3.40.50.10580">
    <property type="entry name" value="ATPase, V1 complex, subunit F"/>
    <property type="match status" value="1"/>
</dbReference>
<protein>
    <submittedName>
        <fullName evidence="4">V-type ATP synthase subunit F</fullName>
    </submittedName>
</protein>
<dbReference type="Gene3D" id="6.10.140.810">
    <property type="match status" value="1"/>
</dbReference>
<evidence type="ECO:0000313" key="4">
    <source>
        <dbReference type="EMBL" id="GAA5503429.1"/>
    </source>
</evidence>
<sequence>MTAKQAGVTMQRLAVLSDAETATGYRLAGAEVIEATPETALQALEQAIQAGTYGLIAVDTGLIADPATATARVMRGRDLPILLPIPSLKDAFNPNTVDAKAYMGKLVRDTIGFDIKL</sequence>
<reference evidence="4 5" key="1">
    <citation type="submission" date="2024-02" db="EMBL/GenBank/DDBJ databases">
        <title>Deinococcus xinjiangensis NBRC 107630.</title>
        <authorList>
            <person name="Ichikawa N."/>
            <person name="Katano-Makiyama Y."/>
            <person name="Hidaka K."/>
        </authorList>
    </citation>
    <scope>NUCLEOTIDE SEQUENCE [LARGE SCALE GENOMIC DNA]</scope>
    <source>
        <strain evidence="4 5">NBRC 107630</strain>
    </source>
</reference>
<keyword evidence="3" id="KW-0406">Ion transport</keyword>
<proteinExistence type="inferred from homology"/>
<dbReference type="RefSeq" id="WP_353543400.1">
    <property type="nucleotide sequence ID" value="NZ_BAABRN010000049.1"/>
</dbReference>
<comment type="caution">
    <text evidence="4">The sequence shown here is derived from an EMBL/GenBank/DDBJ whole genome shotgun (WGS) entry which is preliminary data.</text>
</comment>
<dbReference type="InterPro" id="IPR036906">
    <property type="entry name" value="ATPase_V1_fsu_sf"/>
</dbReference>
<gene>
    <name evidence="4" type="primary">atpF</name>
    <name evidence="4" type="ORF">Dxin01_03186</name>
</gene>
<dbReference type="Proteomes" id="UP001458946">
    <property type="component" value="Unassembled WGS sequence"/>
</dbReference>
<name>A0ABP9VDW7_9DEIO</name>
<keyword evidence="5" id="KW-1185">Reference proteome</keyword>
<evidence type="ECO:0000256" key="1">
    <source>
        <dbReference type="ARBA" id="ARBA00010148"/>
    </source>
</evidence>
<dbReference type="SUPFAM" id="SSF159468">
    <property type="entry name" value="AtpF-like"/>
    <property type="match status" value="1"/>
</dbReference>
<evidence type="ECO:0000256" key="2">
    <source>
        <dbReference type="ARBA" id="ARBA00022448"/>
    </source>
</evidence>